<evidence type="ECO:0000313" key="4">
    <source>
        <dbReference type="Proteomes" id="UP001218579"/>
    </source>
</evidence>
<dbReference type="Pfam" id="PF04909">
    <property type="entry name" value="Amidohydro_2"/>
    <property type="match status" value="1"/>
</dbReference>
<dbReference type="Gene3D" id="3.20.20.140">
    <property type="entry name" value="Metal-dependent hydrolases"/>
    <property type="match status" value="1"/>
</dbReference>
<evidence type="ECO:0000313" key="3">
    <source>
        <dbReference type="EMBL" id="MDC7677073.1"/>
    </source>
</evidence>
<feature type="domain" description="Amidohydrolase-related" evidence="2">
    <location>
        <begin position="6"/>
        <end position="297"/>
    </location>
</feature>
<dbReference type="PANTHER" id="PTHR43569:SF1">
    <property type="entry name" value="BLL3371 PROTEIN"/>
    <property type="match status" value="1"/>
</dbReference>
<reference evidence="3 4" key="1">
    <citation type="submission" date="2023-01" db="EMBL/GenBank/DDBJ databases">
        <title>Novel species of the genus Asticcacaulis isolated from rivers.</title>
        <authorList>
            <person name="Lu H."/>
        </authorList>
    </citation>
    <scope>NUCLEOTIDE SEQUENCE [LARGE SCALE GENOMIC DNA]</scope>
    <source>
        <strain evidence="3 4">LKC15W</strain>
    </source>
</reference>
<dbReference type="InterPro" id="IPR052350">
    <property type="entry name" value="Metallo-dep_Lactonases"/>
</dbReference>
<proteinExistence type="inferred from homology"/>
<comment type="caution">
    <text evidence="3">The sequence shown here is derived from an EMBL/GenBank/DDBJ whole genome shotgun (WGS) entry which is preliminary data.</text>
</comment>
<organism evidence="3 4">
    <name type="scientific">Asticcacaulis machinosus</name>
    <dbReference type="NCBI Taxonomy" id="2984211"/>
    <lineage>
        <taxon>Bacteria</taxon>
        <taxon>Pseudomonadati</taxon>
        <taxon>Pseudomonadota</taxon>
        <taxon>Alphaproteobacteria</taxon>
        <taxon>Caulobacterales</taxon>
        <taxon>Caulobacteraceae</taxon>
        <taxon>Asticcacaulis</taxon>
    </lineage>
</organism>
<keyword evidence="4" id="KW-1185">Reference proteome</keyword>
<accession>A0ABT5HLF0</accession>
<protein>
    <submittedName>
        <fullName evidence="3">Amidohydrolase family protein</fullName>
    </submittedName>
</protein>
<dbReference type="Proteomes" id="UP001218579">
    <property type="component" value="Unassembled WGS sequence"/>
</dbReference>
<dbReference type="RefSeq" id="WP_272745379.1">
    <property type="nucleotide sequence ID" value="NZ_JAQQKV010000002.1"/>
</dbReference>
<dbReference type="InterPro" id="IPR006680">
    <property type="entry name" value="Amidohydro-rel"/>
</dbReference>
<dbReference type="SUPFAM" id="SSF51556">
    <property type="entry name" value="Metallo-dependent hydrolases"/>
    <property type="match status" value="1"/>
</dbReference>
<evidence type="ECO:0000259" key="2">
    <source>
        <dbReference type="Pfam" id="PF04909"/>
    </source>
</evidence>
<name>A0ABT5HLF0_9CAUL</name>
<gene>
    <name evidence="3" type="ORF">PQU98_13090</name>
</gene>
<evidence type="ECO:0000256" key="1">
    <source>
        <dbReference type="ARBA" id="ARBA00038310"/>
    </source>
</evidence>
<dbReference type="PANTHER" id="PTHR43569">
    <property type="entry name" value="AMIDOHYDROLASE"/>
    <property type="match status" value="1"/>
</dbReference>
<dbReference type="EMBL" id="JAQQKV010000002">
    <property type="protein sequence ID" value="MDC7677073.1"/>
    <property type="molecule type" value="Genomic_DNA"/>
</dbReference>
<dbReference type="InterPro" id="IPR032466">
    <property type="entry name" value="Metal_Hydrolase"/>
</dbReference>
<comment type="similarity">
    <text evidence="1">Belongs to the metallo-dependent hydrolases superfamily.</text>
</comment>
<sequence length="301" mass="33632">MKLPFVDAHIHLWDLEKLRYDWLSAPFDDTGVNGSTEAIAKTYLPSHYRADATGFDVRGTVHVDAGARADQALNETEWLQGLSDSEGLPTALVAFAGLNDPNVDALLEAHAQHKAVRGIRHILNWHPDSYFSYTPANLLDDPQWQAGYAQLAKHDLSFDLQIYSNQMAQAAELAAKHPNIPVMLNHAGMPVKDGADHMARWEAGMKALAAQPHVWAKISGMGFVERNWTTASIRPLVLKAIEIFGTDRVMFASDVPTDKLFSDYATIINAFDEITKEFSDDERRDMFGRNANRAYRLNLDI</sequence>